<dbReference type="RefSeq" id="XP_033686358.1">
    <property type="nucleotide sequence ID" value="XM_033833148.1"/>
</dbReference>
<evidence type="ECO:0000313" key="2">
    <source>
        <dbReference type="Proteomes" id="UP000800094"/>
    </source>
</evidence>
<keyword evidence="2" id="KW-1185">Reference proteome</keyword>
<sequence length="208" mass="24032">MADLPSHITFPTSRLPGTFSALSAKALPAISFTSHQVFQEVVFFFLRRTTIAFDDAKEIQFYAFLEGFPGEKGFMSVRHLEYHCSNHQYAWDCYPIGGYLPGGLGAHDLVSRCLGLRTLALRFDVRLLLDYDRRLTPEHKLRSLRRLEEDTQFRSLLELRRKFSVNIIWEASDMCAEDLGVTEDELLGPYNDWFRTEGRGFHFHFGKA</sequence>
<dbReference type="AlphaFoldDB" id="A0A6A6IL67"/>
<accession>A0A6A6IL67</accession>
<reference evidence="1" key="1">
    <citation type="journal article" date="2020" name="Stud. Mycol.">
        <title>101 Dothideomycetes genomes: a test case for predicting lifestyles and emergence of pathogens.</title>
        <authorList>
            <person name="Haridas S."/>
            <person name="Albert R."/>
            <person name="Binder M."/>
            <person name="Bloem J."/>
            <person name="Labutti K."/>
            <person name="Salamov A."/>
            <person name="Andreopoulos B."/>
            <person name="Baker S."/>
            <person name="Barry K."/>
            <person name="Bills G."/>
            <person name="Bluhm B."/>
            <person name="Cannon C."/>
            <person name="Castanera R."/>
            <person name="Culley D."/>
            <person name="Daum C."/>
            <person name="Ezra D."/>
            <person name="Gonzalez J."/>
            <person name="Henrissat B."/>
            <person name="Kuo A."/>
            <person name="Liang C."/>
            <person name="Lipzen A."/>
            <person name="Lutzoni F."/>
            <person name="Magnuson J."/>
            <person name="Mondo S."/>
            <person name="Nolan M."/>
            <person name="Ohm R."/>
            <person name="Pangilinan J."/>
            <person name="Park H.-J."/>
            <person name="Ramirez L."/>
            <person name="Alfaro M."/>
            <person name="Sun H."/>
            <person name="Tritt A."/>
            <person name="Yoshinaga Y."/>
            <person name="Zwiers L.-H."/>
            <person name="Turgeon B."/>
            <person name="Goodwin S."/>
            <person name="Spatafora J."/>
            <person name="Crous P."/>
            <person name="Grigoriev I."/>
        </authorList>
    </citation>
    <scope>NUCLEOTIDE SEQUENCE</scope>
    <source>
        <strain evidence="1">CBS 122368</strain>
    </source>
</reference>
<proteinExistence type="predicted"/>
<gene>
    <name evidence="1" type="ORF">BU26DRAFT_563295</name>
</gene>
<name>A0A6A6IL67_9PLEO</name>
<evidence type="ECO:0000313" key="1">
    <source>
        <dbReference type="EMBL" id="KAF2251354.1"/>
    </source>
</evidence>
<dbReference type="EMBL" id="ML987193">
    <property type="protein sequence ID" value="KAF2251354.1"/>
    <property type="molecule type" value="Genomic_DNA"/>
</dbReference>
<dbReference type="GeneID" id="54586478"/>
<organism evidence="1 2">
    <name type="scientific">Trematosphaeria pertusa</name>
    <dbReference type="NCBI Taxonomy" id="390896"/>
    <lineage>
        <taxon>Eukaryota</taxon>
        <taxon>Fungi</taxon>
        <taxon>Dikarya</taxon>
        <taxon>Ascomycota</taxon>
        <taxon>Pezizomycotina</taxon>
        <taxon>Dothideomycetes</taxon>
        <taxon>Pleosporomycetidae</taxon>
        <taxon>Pleosporales</taxon>
        <taxon>Massarineae</taxon>
        <taxon>Trematosphaeriaceae</taxon>
        <taxon>Trematosphaeria</taxon>
    </lineage>
</organism>
<protein>
    <submittedName>
        <fullName evidence="1">Uncharacterized protein</fullName>
    </submittedName>
</protein>
<dbReference type="Proteomes" id="UP000800094">
    <property type="component" value="Unassembled WGS sequence"/>
</dbReference>